<organism evidence="4 5">
    <name type="scientific">Fodinibius sediminis</name>
    <dbReference type="NCBI Taxonomy" id="1214077"/>
    <lineage>
        <taxon>Bacteria</taxon>
        <taxon>Pseudomonadati</taxon>
        <taxon>Balneolota</taxon>
        <taxon>Balneolia</taxon>
        <taxon>Balneolales</taxon>
        <taxon>Balneolaceae</taxon>
        <taxon>Fodinibius</taxon>
    </lineage>
</organism>
<reference evidence="4 5" key="1">
    <citation type="submission" date="2017-05" db="EMBL/GenBank/DDBJ databases">
        <authorList>
            <person name="Varghese N."/>
            <person name="Submissions S."/>
        </authorList>
    </citation>
    <scope>NUCLEOTIDE SEQUENCE [LARGE SCALE GENOMIC DNA]</scope>
    <source>
        <strain evidence="4 5">DSM 21194</strain>
    </source>
</reference>
<dbReference type="GO" id="GO:0005829">
    <property type="term" value="C:cytosol"/>
    <property type="evidence" value="ECO:0007669"/>
    <property type="project" value="TreeGrafter"/>
</dbReference>
<evidence type="ECO:0000256" key="1">
    <source>
        <dbReference type="ARBA" id="ARBA00007789"/>
    </source>
</evidence>
<dbReference type="FunFam" id="3.20.20.30:FF:000002">
    <property type="entry name" value="LLM class flavin-dependent oxidoreductase"/>
    <property type="match status" value="1"/>
</dbReference>
<keyword evidence="5" id="KW-1185">Reference proteome</keyword>
<name>A0A521ARF5_9BACT</name>
<comment type="similarity">
    <text evidence="1">To bacterial alkanal monooxygenase alpha and beta chains.</text>
</comment>
<dbReference type="NCBIfam" id="TIGR03558">
    <property type="entry name" value="oxido_grp_1"/>
    <property type="match status" value="1"/>
</dbReference>
<dbReference type="AlphaFoldDB" id="A0A521ARF5"/>
<feature type="domain" description="Luciferase-like" evidence="3">
    <location>
        <begin position="43"/>
        <end position="333"/>
    </location>
</feature>
<accession>A0A521ARF5</accession>
<dbReference type="GO" id="GO:0016705">
    <property type="term" value="F:oxidoreductase activity, acting on paired donors, with incorporation or reduction of molecular oxygen"/>
    <property type="evidence" value="ECO:0007669"/>
    <property type="project" value="InterPro"/>
</dbReference>
<dbReference type="EMBL" id="FXTH01000001">
    <property type="protein sequence ID" value="SMO37366.1"/>
    <property type="molecule type" value="Genomic_DNA"/>
</dbReference>
<protein>
    <recommendedName>
        <fullName evidence="2">Luciferase-like monooxygenase</fullName>
    </recommendedName>
</protein>
<gene>
    <name evidence="4" type="ORF">SAMN06265218_101306</name>
</gene>
<dbReference type="PANTHER" id="PTHR30137">
    <property type="entry name" value="LUCIFERASE-LIKE MONOOXYGENASE"/>
    <property type="match status" value="1"/>
</dbReference>
<dbReference type="Pfam" id="PF00296">
    <property type="entry name" value="Bac_luciferase"/>
    <property type="match status" value="1"/>
</dbReference>
<evidence type="ECO:0000313" key="5">
    <source>
        <dbReference type="Proteomes" id="UP000317593"/>
    </source>
</evidence>
<evidence type="ECO:0000313" key="4">
    <source>
        <dbReference type="EMBL" id="SMO37366.1"/>
    </source>
</evidence>
<dbReference type="InterPro" id="IPR050766">
    <property type="entry name" value="Bact_Lucif_Oxidored"/>
</dbReference>
<dbReference type="Proteomes" id="UP000317593">
    <property type="component" value="Unassembled WGS sequence"/>
</dbReference>
<proteinExistence type="predicted"/>
<dbReference type="PANTHER" id="PTHR30137:SF6">
    <property type="entry name" value="LUCIFERASE-LIKE MONOOXYGENASE"/>
    <property type="match status" value="1"/>
</dbReference>
<evidence type="ECO:0000256" key="2">
    <source>
        <dbReference type="ARBA" id="ARBA00074555"/>
    </source>
</evidence>
<dbReference type="CDD" id="cd00347">
    <property type="entry name" value="Flavin_utilizing_monoxygenases"/>
    <property type="match status" value="1"/>
</dbReference>
<dbReference type="InterPro" id="IPR019949">
    <property type="entry name" value="CmoO-like"/>
</dbReference>
<dbReference type="Gene3D" id="3.20.20.30">
    <property type="entry name" value="Luciferase-like domain"/>
    <property type="match status" value="1"/>
</dbReference>
<evidence type="ECO:0000259" key="3">
    <source>
        <dbReference type="Pfam" id="PF00296"/>
    </source>
</evidence>
<dbReference type="InterPro" id="IPR011251">
    <property type="entry name" value="Luciferase-like_dom"/>
</dbReference>
<sequence length="360" mass="39790">MTLLGKGHTKRGAPHICYHSSNYFLNAPYDIMNVTYSVLDLAVVTEGQTHADAIRCSRQLAKEVEQMGYTRFWMAEHHNMENIASSATSLLLGHIAVATDTIRVGSGGVMLPNHSPLIIAEQFGTLATIYPDRIDLGLGRAPGTDQATAQAIRPDRMQQVRQFPRNVKQLQQYFSTDNSTSAVRAIPGEGTEVPIWILGSSTDSAHLAAAMGLPYAFASHFAPQQLHAALEVYRDNFQPSEQLEAPYVMPCVNVVAADTDEQAEWLSTSLKQMFMGVVTGDRRPMPAPVDDMSDVWTPREKMAVEQMLTYSFIGGPNTISEQLSDFLDQTGADEIMIASYIYDQTQRMRSHRLVADIMSS</sequence>
<dbReference type="InterPro" id="IPR036661">
    <property type="entry name" value="Luciferase-like_sf"/>
</dbReference>
<dbReference type="SUPFAM" id="SSF51679">
    <property type="entry name" value="Bacterial luciferase-like"/>
    <property type="match status" value="1"/>
</dbReference>